<dbReference type="Gene3D" id="2.60.40.420">
    <property type="entry name" value="Cupredoxins - blue copper proteins"/>
    <property type="match status" value="1"/>
</dbReference>
<reference evidence="4" key="2">
    <citation type="journal article" date="2022" name="Microb. Genom.">
        <title>A chromosome-scale genome assembly of the tomato pathogen Cladosporium fulvum reveals a compartmentalized genome architecture and the presence of a dispensable chromosome.</title>
        <authorList>
            <person name="Zaccaron A.Z."/>
            <person name="Chen L.H."/>
            <person name="Samaras A."/>
            <person name="Stergiopoulos I."/>
        </authorList>
    </citation>
    <scope>NUCLEOTIDE SEQUENCE</scope>
    <source>
        <strain evidence="4">Race5_Kim</strain>
    </source>
</reference>
<evidence type="ECO:0000313" key="5">
    <source>
        <dbReference type="Proteomes" id="UP000756132"/>
    </source>
</evidence>
<evidence type="ECO:0008006" key="6">
    <source>
        <dbReference type="Google" id="ProtNLM"/>
    </source>
</evidence>
<feature type="compositionally biased region" description="Polar residues" evidence="1">
    <location>
        <begin position="319"/>
        <end position="333"/>
    </location>
</feature>
<dbReference type="SUPFAM" id="SSF49503">
    <property type="entry name" value="Cupredoxins"/>
    <property type="match status" value="1"/>
</dbReference>
<dbReference type="InterPro" id="IPR052953">
    <property type="entry name" value="Ser-rich/MCO-related"/>
</dbReference>
<dbReference type="RefSeq" id="XP_047757733.1">
    <property type="nucleotide sequence ID" value="XM_047901826.1"/>
</dbReference>
<dbReference type="InterPro" id="IPR008972">
    <property type="entry name" value="Cupredoxin"/>
</dbReference>
<keyword evidence="3" id="KW-0732">Signal</keyword>
<dbReference type="PANTHER" id="PTHR34883:SF8">
    <property type="entry name" value="EXTRACELLULAR SERINE-RICH PROTEIN (AFU_ORTHOLOGUE AFUA_6G00670)"/>
    <property type="match status" value="1"/>
</dbReference>
<feature type="region of interest" description="Disordered" evidence="1">
    <location>
        <begin position="312"/>
        <end position="365"/>
    </location>
</feature>
<evidence type="ECO:0000313" key="4">
    <source>
        <dbReference type="EMBL" id="UJO13367.1"/>
    </source>
</evidence>
<dbReference type="OMA" id="GMERAYR"/>
<feature type="chain" id="PRO_5040284469" description="Extracellular serine-rich protein" evidence="3">
    <location>
        <begin position="20"/>
        <end position="365"/>
    </location>
</feature>
<keyword evidence="2" id="KW-0812">Transmembrane</keyword>
<evidence type="ECO:0000256" key="2">
    <source>
        <dbReference type="SAM" id="Phobius"/>
    </source>
</evidence>
<feature type="signal peptide" evidence="3">
    <location>
        <begin position="1"/>
        <end position="19"/>
    </location>
</feature>
<dbReference type="KEGG" id="ffu:CLAFUR5_02678"/>
<feature type="transmembrane region" description="Helical" evidence="2">
    <location>
        <begin position="209"/>
        <end position="231"/>
    </location>
</feature>
<proteinExistence type="predicted"/>
<dbReference type="EMBL" id="CP090164">
    <property type="protein sequence ID" value="UJO13367.1"/>
    <property type="molecule type" value="Genomic_DNA"/>
</dbReference>
<dbReference type="Proteomes" id="UP000756132">
    <property type="component" value="Chromosome 2"/>
</dbReference>
<name>A0A9Q8P540_PASFU</name>
<dbReference type="CDD" id="cd12087">
    <property type="entry name" value="TM_EGFR-like"/>
    <property type="match status" value="1"/>
</dbReference>
<reference evidence="4" key="1">
    <citation type="submission" date="2021-12" db="EMBL/GenBank/DDBJ databases">
        <authorList>
            <person name="Zaccaron A."/>
            <person name="Stergiopoulos I."/>
        </authorList>
    </citation>
    <scope>NUCLEOTIDE SEQUENCE</scope>
    <source>
        <strain evidence="4">Race5_Kim</strain>
    </source>
</reference>
<organism evidence="4 5">
    <name type="scientific">Passalora fulva</name>
    <name type="common">Tomato leaf mold</name>
    <name type="synonym">Cladosporium fulvum</name>
    <dbReference type="NCBI Taxonomy" id="5499"/>
    <lineage>
        <taxon>Eukaryota</taxon>
        <taxon>Fungi</taxon>
        <taxon>Dikarya</taxon>
        <taxon>Ascomycota</taxon>
        <taxon>Pezizomycotina</taxon>
        <taxon>Dothideomycetes</taxon>
        <taxon>Dothideomycetidae</taxon>
        <taxon>Mycosphaerellales</taxon>
        <taxon>Mycosphaerellaceae</taxon>
        <taxon>Fulvia</taxon>
    </lineage>
</organism>
<evidence type="ECO:0000256" key="1">
    <source>
        <dbReference type="SAM" id="MobiDB-lite"/>
    </source>
</evidence>
<accession>A0A9Q8P540</accession>
<dbReference type="GeneID" id="71982556"/>
<sequence length="365" mass="39422">MVVLKLALASWLAAQVTWAQVGETGPNNDTESTQTLIEDEITIHRVTVGLLEHEFHPNSIIANPGDKVVFEFYPGNHSVIESLYKWPCIPKEAVIGGSGFNSKPRPVVDKEHPTTWNLTVNNTDTTYYYCGAPGSCVNYGMLGVINPTSEDNLTAQIEMAKRGRYVLYPGQTLPNDAKTSVSALAASVLAESDDANPKDDKSSGLSTGAIVGIAIGGVAALLIVGALVFYFGRNRGQLKALQETVNRAQAPPATHAAPEMTVDGVTYVPATDPRASAAKQSFLPPYQHYGPDYRSKSPETISSHAHSTLVPSTYAPCSPQMNVNNRYSDQSEQGFYAPTPRHELHAQPTIPEHDSNDAEGRPTYL</sequence>
<feature type="compositionally biased region" description="Basic and acidic residues" evidence="1">
    <location>
        <begin position="340"/>
        <end position="365"/>
    </location>
</feature>
<dbReference type="OrthoDB" id="2331100at2759"/>
<dbReference type="PANTHER" id="PTHR34883">
    <property type="entry name" value="SERINE-RICH PROTEIN, PUTATIVE-RELATED-RELATED"/>
    <property type="match status" value="1"/>
</dbReference>
<dbReference type="AlphaFoldDB" id="A0A9Q8P540"/>
<keyword evidence="5" id="KW-1185">Reference proteome</keyword>
<keyword evidence="2" id="KW-0472">Membrane</keyword>
<keyword evidence="2" id="KW-1133">Transmembrane helix</keyword>
<protein>
    <recommendedName>
        <fullName evidence="6">Extracellular serine-rich protein</fullName>
    </recommendedName>
</protein>
<evidence type="ECO:0000256" key="3">
    <source>
        <dbReference type="SAM" id="SignalP"/>
    </source>
</evidence>
<dbReference type="CDD" id="cd00920">
    <property type="entry name" value="Cupredoxin"/>
    <property type="match status" value="1"/>
</dbReference>
<gene>
    <name evidence="4" type="ORF">CLAFUR5_02678</name>
</gene>